<dbReference type="InterPro" id="IPR013783">
    <property type="entry name" value="Ig-like_fold"/>
</dbReference>
<feature type="signal peptide" evidence="2">
    <location>
        <begin position="1"/>
        <end position="31"/>
    </location>
</feature>
<evidence type="ECO:0000256" key="2">
    <source>
        <dbReference type="SAM" id="SignalP"/>
    </source>
</evidence>
<dbReference type="SUPFAM" id="SSF55383">
    <property type="entry name" value="Copper amine oxidase, domain N"/>
    <property type="match status" value="1"/>
</dbReference>
<evidence type="ECO:0000256" key="1">
    <source>
        <dbReference type="SAM" id="MobiDB-lite"/>
    </source>
</evidence>
<organism evidence="4 5">
    <name type="scientific">Capsulimonas corticalis</name>
    <dbReference type="NCBI Taxonomy" id="2219043"/>
    <lineage>
        <taxon>Bacteria</taxon>
        <taxon>Bacillati</taxon>
        <taxon>Armatimonadota</taxon>
        <taxon>Armatimonadia</taxon>
        <taxon>Capsulimonadales</taxon>
        <taxon>Capsulimonadaceae</taxon>
        <taxon>Capsulimonas</taxon>
    </lineage>
</organism>
<evidence type="ECO:0000313" key="5">
    <source>
        <dbReference type="Proteomes" id="UP000287394"/>
    </source>
</evidence>
<accession>A0A402D049</accession>
<dbReference type="Gene3D" id="3.30.457.10">
    <property type="entry name" value="Copper amine oxidase-like, N-terminal domain"/>
    <property type="match status" value="1"/>
</dbReference>
<dbReference type="Pfam" id="PF17957">
    <property type="entry name" value="Big_7"/>
    <property type="match status" value="2"/>
</dbReference>
<evidence type="ECO:0000259" key="3">
    <source>
        <dbReference type="Pfam" id="PF07833"/>
    </source>
</evidence>
<feature type="compositionally biased region" description="Polar residues" evidence="1">
    <location>
        <begin position="414"/>
        <end position="428"/>
    </location>
</feature>
<dbReference type="RefSeq" id="WP_119322877.1">
    <property type="nucleotide sequence ID" value="NZ_AP025739.1"/>
</dbReference>
<name>A0A402D049_9BACT</name>
<feature type="domain" description="Copper amine oxidase-like N-terminal" evidence="3">
    <location>
        <begin position="626"/>
        <end position="728"/>
    </location>
</feature>
<gene>
    <name evidence="4" type="ORF">CCAX7_58400</name>
</gene>
<dbReference type="InterPro" id="IPR012854">
    <property type="entry name" value="Cu_amine_oxidase-like_N"/>
</dbReference>
<feature type="chain" id="PRO_5043635588" description="Copper amine oxidase-like N-terminal domain-containing protein" evidence="2">
    <location>
        <begin position="32"/>
        <end position="734"/>
    </location>
</feature>
<dbReference type="EMBL" id="AP025739">
    <property type="protein sequence ID" value="BDI33789.1"/>
    <property type="molecule type" value="Genomic_DNA"/>
</dbReference>
<dbReference type="KEGG" id="ccot:CCAX7_58400"/>
<keyword evidence="5" id="KW-1185">Reference proteome</keyword>
<reference evidence="4 5" key="1">
    <citation type="journal article" date="2019" name="Int. J. Syst. Evol. Microbiol.">
        <title>Capsulimonas corticalis gen. nov., sp. nov., an aerobic capsulated bacterium, of a novel bacterial order, Capsulimonadales ord. nov., of the class Armatimonadia of the phylum Armatimonadetes.</title>
        <authorList>
            <person name="Li J."/>
            <person name="Kudo C."/>
            <person name="Tonouchi A."/>
        </authorList>
    </citation>
    <scope>NUCLEOTIDE SEQUENCE [LARGE SCALE GENOMIC DNA]</scope>
    <source>
        <strain evidence="4 5">AX-7</strain>
    </source>
</reference>
<dbReference type="Proteomes" id="UP000287394">
    <property type="component" value="Chromosome"/>
</dbReference>
<dbReference type="AlphaFoldDB" id="A0A402D049"/>
<sequence length="734" mass="76811">MKSPARGVTAAAVALAAALSLTVIGPHRAYAAPIQGHEDSNLAVTVLSPTPRTSFSGEKPVEISAFYQGSATNQITAVELFVDGVSAFTKHLDAPEERGVISFLVDASQLTGGTHRIVIRAIAADAEVVSAKSSFIFVGDDQNASPRIAAPAQASPDALPQLSYMSPAPEEKVQGTVKIQLDASDASGKAPYVSVFVDNVFKTLRNYPPYEYDWDTTEYTNGYHTIQSFGYNESDKLGPAKTLRVYVNNPGGRTAIRTDLKDGGAKQPAAPKTTDARPLDNRVTAAAKPKTIAPLPVATQPLPRKKTSIRPAAPATLALGAVKCAPSTSQTLVAKRFDLSSSSVDADLASPFVPDAPAATKVKTSGLSRRPQLPAVKKLSGPSIASGATRRSQHDVMLAKRQDLFDQTGGASLGSQLSDPFLPETTTPRVKPATPVSGFKPKPAPDSSIAAQPAVKAPSVASAGKVTPLKAAPTVQIIHVNAGVAATAASPYLAAPAVAAHPAHVNVAAAHPAAEPKAVKPILAAPKAVKVVVTQAKVNKAVLVQPKAVKPVLAAAHPLTQAKTAKLQLVETPIQVKMAAVQTSVPMVKKIIVHVAAPKHIRIHTGATSSTRSLLNAKGQTSVLFNSTVVRLDRPLAAHGDILFSPFRQIFEYQGGKLTWERGTGTVHAVSESKDITLKIGNRTATINDAKTVMPSAPYLAEGRTMVPLAFLSTAMDVKVQYDQATGHLLVTSK</sequence>
<dbReference type="Pfam" id="PF07833">
    <property type="entry name" value="Cu_amine_oxidN1"/>
    <property type="match status" value="1"/>
</dbReference>
<keyword evidence="2" id="KW-0732">Signal</keyword>
<proteinExistence type="predicted"/>
<protein>
    <recommendedName>
        <fullName evidence="3">Copper amine oxidase-like N-terminal domain-containing protein</fullName>
    </recommendedName>
</protein>
<feature type="region of interest" description="Disordered" evidence="1">
    <location>
        <begin position="254"/>
        <end position="277"/>
    </location>
</feature>
<feature type="region of interest" description="Disordered" evidence="1">
    <location>
        <begin position="363"/>
        <end position="393"/>
    </location>
</feature>
<dbReference type="Gene3D" id="2.60.40.10">
    <property type="entry name" value="Immunoglobulins"/>
    <property type="match status" value="2"/>
</dbReference>
<dbReference type="OrthoDB" id="2083476at2"/>
<evidence type="ECO:0000313" key="4">
    <source>
        <dbReference type="EMBL" id="BDI33789.1"/>
    </source>
</evidence>
<dbReference type="InterPro" id="IPR036582">
    <property type="entry name" value="Mao_N_sf"/>
</dbReference>
<feature type="region of interest" description="Disordered" evidence="1">
    <location>
        <begin position="414"/>
        <end position="449"/>
    </location>
</feature>